<dbReference type="Pfam" id="PF00501">
    <property type="entry name" value="AMP-binding"/>
    <property type="match status" value="1"/>
</dbReference>
<dbReference type="Gene3D" id="3.30.300.30">
    <property type="match status" value="1"/>
</dbReference>
<dbReference type="InterPro" id="IPR000873">
    <property type="entry name" value="AMP-dep_synth/lig_dom"/>
</dbReference>
<evidence type="ECO:0000313" key="6">
    <source>
        <dbReference type="EMBL" id="MDV6286316.1"/>
    </source>
</evidence>
<accession>A0ABU4CRW5</accession>
<evidence type="ECO:0000256" key="3">
    <source>
        <dbReference type="SAM" id="MobiDB-lite"/>
    </source>
</evidence>
<feature type="domain" description="AMP-dependent synthetase/ligase" evidence="4">
    <location>
        <begin position="20"/>
        <end position="379"/>
    </location>
</feature>
<evidence type="ECO:0000259" key="4">
    <source>
        <dbReference type="Pfam" id="PF00501"/>
    </source>
</evidence>
<dbReference type="SUPFAM" id="SSF56801">
    <property type="entry name" value="Acetyl-CoA synthetase-like"/>
    <property type="match status" value="1"/>
</dbReference>
<dbReference type="PANTHER" id="PTHR43201">
    <property type="entry name" value="ACYL-COA SYNTHETASE"/>
    <property type="match status" value="1"/>
</dbReference>
<dbReference type="Pfam" id="PF13193">
    <property type="entry name" value="AMP-binding_C"/>
    <property type="match status" value="1"/>
</dbReference>
<sequence>MNPESRPAPNVLEPLGFYDYATAMPDKIALVIDEDNTEVSYSELGAQVNQLSRALLELGLVRGQTVAAVLGNSREMLALQLATDQIGLYLTPINWHLTPDEAAYILADCGAEFVVTNLSFATDIQRARSIAGMPAGSILVFGAFPDSLNLEELSTRQPVSPPPNRSSGMLQLYSSGTTGRPKGIRRPLPDGTPDAASRAVSRGRAERFGIEPGSGAHLVVAPLYHSAPNMNAIGGLHLGHTVVLAGRFDPVRTLELIEHHRVTTSFMVPLMFHRLLSVDDAERDRFDISSLQAVMHSGAPCPIHVKKAIIDWFGPAVYEYYGSSETGIATVIDSHQWVARPGSVGRPAAGIEIKIFGADGTEQPAGQPGEIFVKGGTAFRYRGKEAETAAQWRGEFYSAGDVGYLDPDGYLFMQDRRTDLIISGGVNIYPAEVEAALISEPTVADVAVIGAPDPEWGQKVMAVVQLVAGEPGNDTTITRLLEHSRSHLAKFKIPRNFVFWDELPRTPTGKISRSSIRAAVLGELTTSSPT</sequence>
<gene>
    <name evidence="6" type="ORF">R3Q59_38180</name>
</gene>
<evidence type="ECO:0000313" key="7">
    <source>
        <dbReference type="Proteomes" id="UP001185737"/>
    </source>
</evidence>
<proteinExistence type="inferred from homology"/>
<name>A0ABU4CRW5_RHOJO</name>
<dbReference type="RefSeq" id="WP_317571423.1">
    <property type="nucleotide sequence ID" value="NZ_JAWLKA010000036.1"/>
</dbReference>
<dbReference type="EMBL" id="JAWLKA010000036">
    <property type="protein sequence ID" value="MDV6286316.1"/>
    <property type="molecule type" value="Genomic_DNA"/>
</dbReference>
<evidence type="ECO:0000256" key="2">
    <source>
        <dbReference type="ARBA" id="ARBA00022598"/>
    </source>
</evidence>
<evidence type="ECO:0000256" key="1">
    <source>
        <dbReference type="ARBA" id="ARBA00006432"/>
    </source>
</evidence>
<feature type="compositionally biased region" description="Polar residues" evidence="3">
    <location>
        <begin position="165"/>
        <end position="178"/>
    </location>
</feature>
<keyword evidence="2" id="KW-0436">Ligase</keyword>
<protein>
    <submittedName>
        <fullName evidence="6">AMP-binding protein</fullName>
    </submittedName>
</protein>
<dbReference type="InterPro" id="IPR025110">
    <property type="entry name" value="AMP-bd_C"/>
</dbReference>
<evidence type="ECO:0000259" key="5">
    <source>
        <dbReference type="Pfam" id="PF13193"/>
    </source>
</evidence>
<dbReference type="PANTHER" id="PTHR43201:SF5">
    <property type="entry name" value="MEDIUM-CHAIN ACYL-COA LIGASE ACSF2, MITOCHONDRIAL"/>
    <property type="match status" value="1"/>
</dbReference>
<dbReference type="Gene3D" id="3.40.50.12780">
    <property type="entry name" value="N-terminal domain of ligase-like"/>
    <property type="match status" value="1"/>
</dbReference>
<feature type="region of interest" description="Disordered" evidence="3">
    <location>
        <begin position="154"/>
        <end position="198"/>
    </location>
</feature>
<reference evidence="6 7" key="1">
    <citation type="submission" date="2023-10" db="EMBL/GenBank/DDBJ databases">
        <title>Development of a sustainable strategy for remediation of hydrocarbon-contaminated territories based on the waste exchange concept.</title>
        <authorList>
            <person name="Krivoruchko A."/>
        </authorList>
    </citation>
    <scope>NUCLEOTIDE SEQUENCE [LARGE SCALE GENOMIC DNA]</scope>
    <source>
        <strain evidence="6 7">IEGM 60</strain>
    </source>
</reference>
<dbReference type="InterPro" id="IPR042099">
    <property type="entry name" value="ANL_N_sf"/>
</dbReference>
<comment type="similarity">
    <text evidence="1">Belongs to the ATP-dependent AMP-binding enzyme family.</text>
</comment>
<keyword evidence="7" id="KW-1185">Reference proteome</keyword>
<feature type="domain" description="AMP-binding enzyme C-terminal" evidence="5">
    <location>
        <begin position="432"/>
        <end position="510"/>
    </location>
</feature>
<comment type="caution">
    <text evidence="6">The sequence shown here is derived from an EMBL/GenBank/DDBJ whole genome shotgun (WGS) entry which is preliminary data.</text>
</comment>
<organism evidence="6 7">
    <name type="scientific">Rhodococcus jostii</name>
    <dbReference type="NCBI Taxonomy" id="132919"/>
    <lineage>
        <taxon>Bacteria</taxon>
        <taxon>Bacillati</taxon>
        <taxon>Actinomycetota</taxon>
        <taxon>Actinomycetes</taxon>
        <taxon>Mycobacteriales</taxon>
        <taxon>Nocardiaceae</taxon>
        <taxon>Rhodococcus</taxon>
    </lineage>
</organism>
<dbReference type="InterPro" id="IPR045851">
    <property type="entry name" value="AMP-bd_C_sf"/>
</dbReference>
<dbReference type="Proteomes" id="UP001185737">
    <property type="component" value="Unassembled WGS sequence"/>
</dbReference>